<comment type="caution">
    <text evidence="2">The sequence shown here is derived from an EMBL/GenBank/DDBJ whole genome shotgun (WGS) entry which is preliminary data.</text>
</comment>
<gene>
    <name evidence="2" type="ORF">ACFQHW_09570</name>
</gene>
<feature type="compositionally biased region" description="Polar residues" evidence="1">
    <location>
        <begin position="202"/>
        <end position="217"/>
    </location>
</feature>
<dbReference type="RefSeq" id="WP_125601871.1">
    <property type="nucleotide sequence ID" value="NZ_JBHSSM010000021.1"/>
</dbReference>
<name>A0ABW1US13_9LACO</name>
<evidence type="ECO:0000313" key="3">
    <source>
        <dbReference type="Proteomes" id="UP001596310"/>
    </source>
</evidence>
<dbReference type="EMBL" id="JBHSSM010000021">
    <property type="protein sequence ID" value="MFC6315808.1"/>
    <property type="molecule type" value="Genomic_DNA"/>
</dbReference>
<dbReference type="Proteomes" id="UP001596310">
    <property type="component" value="Unassembled WGS sequence"/>
</dbReference>
<dbReference type="Pfam" id="PF19448">
    <property type="entry name" value="DUF5986"/>
    <property type="match status" value="1"/>
</dbReference>
<evidence type="ECO:0000313" key="2">
    <source>
        <dbReference type="EMBL" id="MFC6315808.1"/>
    </source>
</evidence>
<feature type="region of interest" description="Disordered" evidence="1">
    <location>
        <begin position="195"/>
        <end position="217"/>
    </location>
</feature>
<reference evidence="3" key="1">
    <citation type="journal article" date="2019" name="Int. J. Syst. Evol. Microbiol.">
        <title>The Global Catalogue of Microorganisms (GCM) 10K type strain sequencing project: providing services to taxonomists for standard genome sequencing and annotation.</title>
        <authorList>
            <consortium name="The Broad Institute Genomics Platform"/>
            <consortium name="The Broad Institute Genome Sequencing Center for Infectious Disease"/>
            <person name="Wu L."/>
            <person name="Ma J."/>
        </authorList>
    </citation>
    <scope>NUCLEOTIDE SEQUENCE [LARGE SCALE GENOMIC DNA]</scope>
    <source>
        <strain evidence="3">CCM 8897</strain>
    </source>
</reference>
<evidence type="ECO:0000256" key="1">
    <source>
        <dbReference type="SAM" id="MobiDB-lite"/>
    </source>
</evidence>
<protein>
    <submittedName>
        <fullName evidence="2">DUF5986 family protein</fullName>
    </submittedName>
</protein>
<accession>A0ABW1US13</accession>
<dbReference type="InterPro" id="IPR046028">
    <property type="entry name" value="DUF5986"/>
</dbReference>
<keyword evidence="3" id="KW-1185">Reference proteome</keyword>
<sequence length="227" mass="25853">MDLDQEVLKAAVNVMSITDETILPNFEAAISKVNHDGLDHSVWANRGQVLTDIFADHSIIKIRHVKRGTIWQFEAMVNVENHTVYLLMTHDNLRKLQREFKKNKHRTHYLFSLLRLNPESICVQQELFAFDEESFKAAREMDCDNILGEFAGQIEHVQVLAFDYANHSAIGGAVYLLDQSGATIEREDISDMLLDQDKTSENDSLGTEPVQRTTESTPLVKLKIKKA</sequence>
<organism evidence="2 3">
    <name type="scientific">Lapidilactobacillus achengensis</name>
    <dbReference type="NCBI Taxonomy" id="2486000"/>
    <lineage>
        <taxon>Bacteria</taxon>
        <taxon>Bacillati</taxon>
        <taxon>Bacillota</taxon>
        <taxon>Bacilli</taxon>
        <taxon>Lactobacillales</taxon>
        <taxon>Lactobacillaceae</taxon>
        <taxon>Lapidilactobacillus</taxon>
    </lineage>
</organism>
<proteinExistence type="predicted"/>